<dbReference type="InterPro" id="IPR000639">
    <property type="entry name" value="Epox_hydrolase-like"/>
</dbReference>
<dbReference type="Gene3D" id="3.40.50.1820">
    <property type="entry name" value="alpha/beta hydrolase"/>
    <property type="match status" value="1"/>
</dbReference>
<dbReference type="EMBL" id="GEDV01012043">
    <property type="protein sequence ID" value="JAP76514.1"/>
    <property type="molecule type" value="Transcribed_RNA"/>
</dbReference>
<evidence type="ECO:0000313" key="4">
    <source>
        <dbReference type="EMBL" id="JAP76514.1"/>
    </source>
</evidence>
<organism evidence="4">
    <name type="scientific">Rhipicephalus appendiculatus</name>
    <name type="common">Brown ear tick</name>
    <dbReference type="NCBI Taxonomy" id="34631"/>
    <lineage>
        <taxon>Eukaryota</taxon>
        <taxon>Metazoa</taxon>
        <taxon>Ecdysozoa</taxon>
        <taxon>Arthropoda</taxon>
        <taxon>Chelicerata</taxon>
        <taxon>Arachnida</taxon>
        <taxon>Acari</taxon>
        <taxon>Parasitiformes</taxon>
        <taxon>Ixodida</taxon>
        <taxon>Ixodoidea</taxon>
        <taxon>Ixodidae</taxon>
        <taxon>Rhipicephalinae</taxon>
        <taxon>Rhipicephalus</taxon>
        <taxon>Rhipicephalus</taxon>
    </lineage>
</organism>
<reference evidence="4" key="1">
    <citation type="journal article" date="2016" name="Ticks Tick Borne Dis.">
        <title>De novo assembly and annotation of the salivary gland transcriptome of Rhipicephalus appendiculatus male and female ticks during blood feeding.</title>
        <authorList>
            <person name="de Castro M.H."/>
            <person name="de Klerk D."/>
            <person name="Pienaar R."/>
            <person name="Latif A.A."/>
            <person name="Rees D.J."/>
            <person name="Mans B.J."/>
        </authorList>
    </citation>
    <scope>NUCLEOTIDE SEQUENCE</scope>
    <source>
        <tissue evidence="4">Salivary glands</tissue>
    </source>
</reference>
<protein>
    <submittedName>
        <fullName evidence="4">Soluble epoxide hydrolase</fullName>
    </submittedName>
</protein>
<keyword evidence="1 4" id="KW-0378">Hydrolase</keyword>
<dbReference type="Pfam" id="PF12697">
    <property type="entry name" value="Abhydrolase_6"/>
    <property type="match status" value="1"/>
</dbReference>
<dbReference type="InterPro" id="IPR029058">
    <property type="entry name" value="AB_hydrolase_fold"/>
</dbReference>
<evidence type="ECO:0000256" key="1">
    <source>
        <dbReference type="ARBA" id="ARBA00022801"/>
    </source>
</evidence>
<dbReference type="PRINTS" id="PR00412">
    <property type="entry name" value="EPOXHYDRLASE"/>
</dbReference>
<sequence>MVSPWVAKIIIAAIGSSMWIWMQTYVKVQVALHGQSILIPKNRTEPPDLTNDTYGRHAYSNLTNITMHYVTKGCEDVRADRPMLLMLHGFLDFWFIWNRQIATLGDQFCVVAPDLRGYGLTTKPKHPEDYLMTKVLDDLKEFIEELNVIMKRDIVLVGHDWGGMIAFCFATMHEKLIEGLIIINGMHPMAFYKQFYQSEEQIKKSWFIEPFKHDDIPEKYIIMKDFELFNKMHKGFTPEEEEAHKYMFSKNGSLTAALNYYRAFLHDKDQLRKLPYRKINVTTIILWAEKDEFLTKPIAKYNQEWLKTSKIVYYTKAGHWVLRECPAEVNEHISNFAMDEWQDVVVEERSLRSLRSPPRAQKSKGDTCSVFMEGVKKRRRPSYGFLPIFGFIPEFS</sequence>
<dbReference type="AlphaFoldDB" id="A0A131YB15"/>
<comment type="similarity">
    <text evidence="2">Belongs to the AB hydrolase superfamily. Epoxide hydrolase family.</text>
</comment>
<proteinExistence type="inferred from homology"/>
<evidence type="ECO:0000259" key="3">
    <source>
        <dbReference type="Pfam" id="PF12697"/>
    </source>
</evidence>
<dbReference type="GO" id="GO:0004301">
    <property type="term" value="F:epoxide hydrolase activity"/>
    <property type="evidence" value="ECO:0007669"/>
    <property type="project" value="UniProtKB-ARBA"/>
</dbReference>
<dbReference type="SUPFAM" id="SSF53474">
    <property type="entry name" value="alpha/beta-Hydrolases"/>
    <property type="match status" value="1"/>
</dbReference>
<feature type="domain" description="AB hydrolase-1" evidence="3">
    <location>
        <begin position="84"/>
        <end position="331"/>
    </location>
</feature>
<name>A0A131YB15_RHIAP</name>
<dbReference type="PANTHER" id="PTHR43329">
    <property type="entry name" value="EPOXIDE HYDROLASE"/>
    <property type="match status" value="1"/>
</dbReference>
<accession>A0A131YB15</accession>
<evidence type="ECO:0000256" key="2">
    <source>
        <dbReference type="ARBA" id="ARBA00038334"/>
    </source>
</evidence>
<dbReference type="InterPro" id="IPR000073">
    <property type="entry name" value="AB_hydrolase_1"/>
</dbReference>
<dbReference type="PRINTS" id="PR00111">
    <property type="entry name" value="ABHYDROLASE"/>
</dbReference>